<organism evidence="1 2">
    <name type="scientific">Laetiporus sulphureus 93-53</name>
    <dbReference type="NCBI Taxonomy" id="1314785"/>
    <lineage>
        <taxon>Eukaryota</taxon>
        <taxon>Fungi</taxon>
        <taxon>Dikarya</taxon>
        <taxon>Basidiomycota</taxon>
        <taxon>Agaricomycotina</taxon>
        <taxon>Agaricomycetes</taxon>
        <taxon>Polyporales</taxon>
        <taxon>Laetiporus</taxon>
    </lineage>
</organism>
<name>A0A165IE41_9APHY</name>
<dbReference type="InParanoid" id="A0A165IE41"/>
<dbReference type="Proteomes" id="UP000076871">
    <property type="component" value="Unassembled WGS sequence"/>
</dbReference>
<evidence type="ECO:0000313" key="1">
    <source>
        <dbReference type="EMBL" id="KZT12952.1"/>
    </source>
</evidence>
<dbReference type="OrthoDB" id="613763at2759"/>
<dbReference type="GeneID" id="63824624"/>
<evidence type="ECO:0008006" key="3">
    <source>
        <dbReference type="Google" id="ProtNLM"/>
    </source>
</evidence>
<proteinExistence type="predicted"/>
<dbReference type="EMBL" id="KV427605">
    <property type="protein sequence ID" value="KZT12952.1"/>
    <property type="molecule type" value="Genomic_DNA"/>
</dbReference>
<gene>
    <name evidence="1" type="ORF">LAESUDRAFT_719249</name>
</gene>
<accession>A0A165IE41</accession>
<dbReference type="SUPFAM" id="SSF52047">
    <property type="entry name" value="RNI-like"/>
    <property type="match status" value="1"/>
</dbReference>
<protein>
    <recommendedName>
        <fullName evidence="3">F-box domain-containing protein</fullName>
    </recommendedName>
</protein>
<evidence type="ECO:0000313" key="2">
    <source>
        <dbReference type="Proteomes" id="UP000076871"/>
    </source>
</evidence>
<dbReference type="STRING" id="1314785.A0A165IE41"/>
<keyword evidence="2" id="KW-1185">Reference proteome</keyword>
<dbReference type="AlphaFoldDB" id="A0A165IE41"/>
<dbReference type="RefSeq" id="XP_040770462.1">
    <property type="nucleotide sequence ID" value="XM_040907595.1"/>
</dbReference>
<sequence>MSLTSLPAELLDSICEPLSSYPSTLSSLALTCSSVNQSATRVLYHSVSVSAYTRNLPIVCTLANRPELARLLRRFSITIDESNHTPRAYYEQLHAALREMPQLESLELLVDSNASWVVSGLDFEWPRLEHLTCSFPLETHLLGFLAHTPLLRTLHLSECALPSGQALPLTHVPLLESYSGPASLLPFLAPRPLTTIHLSGDLQLENIPAPASAPSAGEPEPKFYSYLGPRDSENGHNSEVQVFSAITSAPPAEVLAAVALAFPKLVYLRLMTTGVFWEAPDMTLQTHIAATLASLPALTVFELSGMHWVARLKTPGTASSWYKGDAAAKEWISPPVTPRMLAIPVEGDVDPEHSNNELNFGWATPHWVY</sequence>
<dbReference type="Gene3D" id="3.80.10.10">
    <property type="entry name" value="Ribonuclease Inhibitor"/>
    <property type="match status" value="1"/>
</dbReference>
<dbReference type="InterPro" id="IPR032675">
    <property type="entry name" value="LRR_dom_sf"/>
</dbReference>
<reference evidence="1 2" key="1">
    <citation type="journal article" date="2016" name="Mol. Biol. Evol.">
        <title>Comparative Genomics of Early-Diverging Mushroom-Forming Fungi Provides Insights into the Origins of Lignocellulose Decay Capabilities.</title>
        <authorList>
            <person name="Nagy L.G."/>
            <person name="Riley R."/>
            <person name="Tritt A."/>
            <person name="Adam C."/>
            <person name="Daum C."/>
            <person name="Floudas D."/>
            <person name="Sun H."/>
            <person name="Yadav J.S."/>
            <person name="Pangilinan J."/>
            <person name="Larsson K.H."/>
            <person name="Matsuura K."/>
            <person name="Barry K."/>
            <person name="Labutti K."/>
            <person name="Kuo R."/>
            <person name="Ohm R.A."/>
            <person name="Bhattacharya S.S."/>
            <person name="Shirouzu T."/>
            <person name="Yoshinaga Y."/>
            <person name="Martin F.M."/>
            <person name="Grigoriev I.V."/>
            <person name="Hibbett D.S."/>
        </authorList>
    </citation>
    <scope>NUCLEOTIDE SEQUENCE [LARGE SCALE GENOMIC DNA]</scope>
    <source>
        <strain evidence="1 2">93-53</strain>
    </source>
</reference>